<accession>C9RMI2</accession>
<protein>
    <recommendedName>
        <fullName evidence="6">Lipoprotein</fullName>
    </recommendedName>
</protein>
<reference evidence="3" key="3">
    <citation type="submission" date="2010-08" db="EMBL/GenBank/DDBJ databases">
        <authorList>
            <person name="Durkin A.S."/>
            <person name="Nelson K.E."/>
            <person name="Morrison M."/>
            <person name="Forsberg C.W."/>
            <person name="Wilson D.B."/>
            <person name="Russell J.B."/>
            <person name="Cann I.K.O."/>
            <person name="Mackie R.I."/>
            <person name="White B.A."/>
        </authorList>
    </citation>
    <scope>NUCLEOTIDE SEQUENCE</scope>
    <source>
        <strain evidence="3">S85</strain>
    </source>
</reference>
<organism evidence="3 4">
    <name type="scientific">Fibrobacter succinogenes (strain ATCC 19169 / S85)</name>
    <dbReference type="NCBI Taxonomy" id="59374"/>
    <lineage>
        <taxon>Bacteria</taxon>
        <taxon>Pseudomonadati</taxon>
        <taxon>Fibrobacterota</taxon>
        <taxon>Fibrobacteria</taxon>
        <taxon>Fibrobacterales</taxon>
        <taxon>Fibrobacteraceae</taxon>
        <taxon>Fibrobacter</taxon>
    </lineage>
</organism>
<evidence type="ECO:0000313" key="5">
    <source>
        <dbReference type="Proteomes" id="UP000001497"/>
    </source>
</evidence>
<sequence length="62" mass="7131">MNKQSIVEWIKKNERQAKVFIIGFYGFVMLLLYACHPPDFTPVDNERVLAYTKANQKKGLGA</sequence>
<evidence type="ECO:0000313" key="2">
    <source>
        <dbReference type="EMBL" id="ACX76214.1"/>
    </source>
</evidence>
<proteinExistence type="predicted"/>
<dbReference type="KEGG" id="fsu:Fisuc_2631"/>
<dbReference type="HOGENOM" id="CLU_2897530_0_0_0"/>
<reference evidence="4" key="2">
    <citation type="submission" date="2010-08" db="EMBL/GenBank/DDBJ databases">
        <title>Complete sequence of Fibrobacter succinogenes subsp. succinogenes S85.</title>
        <authorList>
            <person name="Durkin A.S."/>
            <person name="Nelson K.E."/>
            <person name="Morrison M."/>
            <person name="Forsberg C.W."/>
            <person name="Wilson D.B."/>
            <person name="Russell J.B."/>
            <person name="Cann I.K.O."/>
            <person name="Mackie R.I."/>
            <person name="White B.A."/>
        </authorList>
    </citation>
    <scope>NUCLEOTIDE SEQUENCE [LARGE SCALE GENOMIC DNA]</scope>
    <source>
        <strain evidence="4">ATCC 19169 / S85</strain>
    </source>
</reference>
<feature type="transmembrane region" description="Helical" evidence="1">
    <location>
        <begin position="17"/>
        <end position="34"/>
    </location>
</feature>
<dbReference type="PROSITE" id="PS51257">
    <property type="entry name" value="PROKAR_LIPOPROTEIN"/>
    <property type="match status" value="1"/>
</dbReference>
<reference evidence="2 5" key="1">
    <citation type="submission" date="2009-10" db="EMBL/GenBank/DDBJ databases">
        <title>Complete sequence of Fibrobacter succinogenes subsp. succinogenes S85.</title>
        <authorList>
            <consortium name="US DOE Joint Genome Institute"/>
            <person name="Lucas S."/>
            <person name="Copeland A."/>
            <person name="Lapidus A."/>
            <person name="Glavina del Rio T."/>
            <person name="Tice H."/>
            <person name="Bruce D."/>
            <person name="Goodwin L."/>
            <person name="Pitluck S."/>
            <person name="Chertkov O."/>
            <person name="Detter J.C."/>
            <person name="Han C."/>
            <person name="Tapia R."/>
            <person name="Larimer F."/>
            <person name="Land M."/>
            <person name="Hauser L."/>
            <person name="Kyrpides N."/>
            <person name="Mikhailova N."/>
            <person name="Weimer P.J."/>
            <person name="Stevenson D.M."/>
            <person name="Boyum J."/>
            <person name="Brumm P.I."/>
            <person name="Mead D."/>
        </authorList>
    </citation>
    <scope>NUCLEOTIDE SEQUENCE [LARGE SCALE GENOMIC DNA]</scope>
    <source>
        <strain evidence="5">ATCC 19169 / S85</strain>
        <strain evidence="2">S85</strain>
    </source>
</reference>
<evidence type="ECO:0000256" key="1">
    <source>
        <dbReference type="SAM" id="Phobius"/>
    </source>
</evidence>
<dbReference type="Proteomes" id="UP000001497">
    <property type="component" value="Chromosome"/>
</dbReference>
<dbReference type="RefSeq" id="WP_014547232.1">
    <property type="nucleotide sequence ID" value="NC_013410.1"/>
</dbReference>
<gene>
    <name evidence="2" type="ordered locus">Fisuc_2631</name>
    <name evidence="3" type="ordered locus">FSU_3201</name>
</gene>
<keyword evidence="1" id="KW-0812">Transmembrane</keyword>
<evidence type="ECO:0008006" key="6">
    <source>
        <dbReference type="Google" id="ProtNLM"/>
    </source>
</evidence>
<dbReference type="KEGG" id="fsc:FSU_3201"/>
<evidence type="ECO:0000313" key="3">
    <source>
        <dbReference type="EMBL" id="ADL25277.1"/>
    </source>
</evidence>
<dbReference type="EMBL" id="CP002158">
    <property type="protein sequence ID" value="ADL25277.1"/>
    <property type="molecule type" value="Genomic_DNA"/>
</dbReference>
<keyword evidence="1" id="KW-1133">Transmembrane helix</keyword>
<name>C9RMI2_FIBSS</name>
<dbReference type="AlphaFoldDB" id="C9RMI2"/>
<keyword evidence="1" id="KW-0472">Membrane</keyword>
<keyword evidence="5" id="KW-1185">Reference proteome</keyword>
<dbReference type="EMBL" id="CP001792">
    <property type="protein sequence ID" value="ACX76214.1"/>
    <property type="molecule type" value="Genomic_DNA"/>
</dbReference>
<dbReference type="Proteomes" id="UP000000517">
    <property type="component" value="Chromosome"/>
</dbReference>
<evidence type="ECO:0000313" key="4">
    <source>
        <dbReference type="Proteomes" id="UP000000517"/>
    </source>
</evidence>
<dbReference type="STRING" id="59374.FSU_3201"/>